<keyword evidence="8" id="KW-0560">Oxidoreductase</keyword>
<evidence type="ECO:0000256" key="3">
    <source>
        <dbReference type="ARBA" id="ARBA00009723"/>
    </source>
</evidence>
<accession>A0A0C3GSH8</accession>
<feature type="region of interest" description="Disordered" evidence="13">
    <location>
        <begin position="13"/>
        <end position="34"/>
    </location>
</feature>
<reference evidence="15 16" key="1">
    <citation type="submission" date="2014-04" db="EMBL/GenBank/DDBJ databases">
        <authorList>
            <consortium name="DOE Joint Genome Institute"/>
            <person name="Kuo A."/>
            <person name="Martino E."/>
            <person name="Perotto S."/>
            <person name="Kohler A."/>
            <person name="Nagy L.G."/>
            <person name="Floudas D."/>
            <person name="Copeland A."/>
            <person name="Barry K.W."/>
            <person name="Cichocki N."/>
            <person name="Veneault-Fourrey C."/>
            <person name="LaButti K."/>
            <person name="Lindquist E.A."/>
            <person name="Lipzen A."/>
            <person name="Lundell T."/>
            <person name="Morin E."/>
            <person name="Murat C."/>
            <person name="Sun H."/>
            <person name="Tunlid A."/>
            <person name="Henrissat B."/>
            <person name="Grigoriev I.V."/>
            <person name="Hibbett D.S."/>
            <person name="Martin F."/>
            <person name="Nordberg H.P."/>
            <person name="Cantor M.N."/>
            <person name="Hua S.X."/>
        </authorList>
    </citation>
    <scope>NUCLEOTIDE SEQUENCE [LARGE SCALE GENOMIC DNA]</scope>
    <source>
        <strain evidence="15 16">Zn</strain>
    </source>
</reference>
<dbReference type="SUPFAM" id="SSF53597">
    <property type="entry name" value="Dihydrofolate reductase-like"/>
    <property type="match status" value="1"/>
</dbReference>
<evidence type="ECO:0000259" key="14">
    <source>
        <dbReference type="Pfam" id="PF01872"/>
    </source>
</evidence>
<dbReference type="STRING" id="913774.A0A0C3GSH8"/>
<evidence type="ECO:0000256" key="8">
    <source>
        <dbReference type="ARBA" id="ARBA00023002"/>
    </source>
</evidence>
<evidence type="ECO:0000256" key="7">
    <source>
        <dbReference type="ARBA" id="ARBA00022857"/>
    </source>
</evidence>
<dbReference type="HOGENOM" id="CLU_036590_5_0_1"/>
<evidence type="ECO:0000256" key="5">
    <source>
        <dbReference type="ARBA" id="ARBA00015035"/>
    </source>
</evidence>
<feature type="compositionally biased region" description="Pro residues" evidence="13">
    <location>
        <begin position="22"/>
        <end position="34"/>
    </location>
</feature>
<dbReference type="Pfam" id="PF01872">
    <property type="entry name" value="RibD_C"/>
    <property type="match status" value="1"/>
</dbReference>
<comment type="catalytic activity">
    <reaction evidence="11">
        <text>2,5-diamino-6-(1-D-ribitylamino)pyrimidin-4(3H)-one 5'-phosphate + NAD(+) = 2,5-diamino-6-(1-D-ribosylamino)pyrimidin-4(3H)-one 5'-phosphate + NADH + H(+)</text>
        <dbReference type="Rhea" id="RHEA:27274"/>
        <dbReference type="ChEBI" id="CHEBI:15378"/>
        <dbReference type="ChEBI" id="CHEBI:57540"/>
        <dbReference type="ChEBI" id="CHEBI:57945"/>
        <dbReference type="ChEBI" id="CHEBI:58890"/>
        <dbReference type="ChEBI" id="CHEBI:59545"/>
        <dbReference type="EC" id="1.1.1.302"/>
    </reaction>
</comment>
<dbReference type="AlphaFoldDB" id="A0A0C3GSH8"/>
<reference evidence="16" key="2">
    <citation type="submission" date="2015-01" db="EMBL/GenBank/DDBJ databases">
        <title>Evolutionary Origins and Diversification of the Mycorrhizal Mutualists.</title>
        <authorList>
            <consortium name="DOE Joint Genome Institute"/>
            <consortium name="Mycorrhizal Genomics Consortium"/>
            <person name="Kohler A."/>
            <person name="Kuo A."/>
            <person name="Nagy L.G."/>
            <person name="Floudas D."/>
            <person name="Copeland A."/>
            <person name="Barry K.W."/>
            <person name="Cichocki N."/>
            <person name="Veneault-Fourrey C."/>
            <person name="LaButti K."/>
            <person name="Lindquist E.A."/>
            <person name="Lipzen A."/>
            <person name="Lundell T."/>
            <person name="Morin E."/>
            <person name="Murat C."/>
            <person name="Riley R."/>
            <person name="Ohm R."/>
            <person name="Sun H."/>
            <person name="Tunlid A."/>
            <person name="Henrissat B."/>
            <person name="Grigoriev I.V."/>
            <person name="Hibbett D.S."/>
            <person name="Martin F."/>
        </authorList>
    </citation>
    <scope>NUCLEOTIDE SEQUENCE [LARGE SCALE GENOMIC DNA]</scope>
    <source>
        <strain evidence="16">Zn</strain>
    </source>
</reference>
<proteinExistence type="inferred from homology"/>
<dbReference type="PANTHER" id="PTHR38011:SF7">
    <property type="entry name" value="2,5-DIAMINO-6-RIBOSYLAMINO-4(3H)-PYRIMIDINONE 5'-PHOSPHATE REDUCTASE"/>
    <property type="match status" value="1"/>
</dbReference>
<sequence>MSPPPRDTLYFPSDHRPFLEPHLPPPNLPPPTPTSLPFTTLTFATSLDSQLSLSPGVPTALSGPQSKAMTHYLRLRHDAILIGVGTAVADNPSLNCRISGAGGYGGEGLMGQPRPVVLDPRGRWDFGARSKVLELAGSGRGRAPYILTGTEPEKEKREILEGAGGKFIRIRVTRVSDGENKVEWKNVLRVLSEEGLRSVMIEGGGAVINSLLQAENLPLVNSVIVTIAPTWLGVGGVVVSPPRCHDDGGNPMAAARLHYVQWHPFGEDMVMCGKLIP</sequence>
<comment type="pathway">
    <text evidence="2">Cofactor biosynthesis; riboflavin biosynthesis.</text>
</comment>
<evidence type="ECO:0000256" key="9">
    <source>
        <dbReference type="ARBA" id="ARBA00030073"/>
    </source>
</evidence>
<dbReference type="PANTHER" id="PTHR38011">
    <property type="entry name" value="DIHYDROFOLATE REDUCTASE FAMILY PROTEIN (AFU_ORTHOLOGUE AFUA_8G06820)"/>
    <property type="match status" value="1"/>
</dbReference>
<name>A0A0C3GSH8_OIDMZ</name>
<keyword evidence="6" id="KW-0686">Riboflavin biosynthesis</keyword>
<dbReference type="EMBL" id="KN832879">
    <property type="protein sequence ID" value="KIM99015.1"/>
    <property type="molecule type" value="Genomic_DNA"/>
</dbReference>
<dbReference type="GO" id="GO:0008703">
    <property type="term" value="F:5-amino-6-(5-phosphoribosylamino)uracil reductase activity"/>
    <property type="evidence" value="ECO:0007669"/>
    <property type="project" value="InterPro"/>
</dbReference>
<feature type="domain" description="Bacterial bifunctional deaminase-reductase C-terminal" evidence="14">
    <location>
        <begin position="37"/>
        <end position="270"/>
    </location>
</feature>
<evidence type="ECO:0000256" key="13">
    <source>
        <dbReference type="SAM" id="MobiDB-lite"/>
    </source>
</evidence>
<comment type="catalytic activity">
    <reaction evidence="12">
        <text>2,5-diamino-6-(1-D-ribitylamino)pyrimidin-4(3H)-one 5'-phosphate + NADP(+) = 2,5-diamino-6-(1-D-ribosylamino)pyrimidin-4(3H)-one 5'-phosphate + NADPH + H(+)</text>
        <dbReference type="Rhea" id="RHEA:27278"/>
        <dbReference type="ChEBI" id="CHEBI:15378"/>
        <dbReference type="ChEBI" id="CHEBI:57783"/>
        <dbReference type="ChEBI" id="CHEBI:58349"/>
        <dbReference type="ChEBI" id="CHEBI:58890"/>
        <dbReference type="ChEBI" id="CHEBI:59545"/>
        <dbReference type="EC" id="1.1.1.302"/>
    </reaction>
</comment>
<organism evidence="15 16">
    <name type="scientific">Oidiodendron maius (strain Zn)</name>
    <dbReference type="NCBI Taxonomy" id="913774"/>
    <lineage>
        <taxon>Eukaryota</taxon>
        <taxon>Fungi</taxon>
        <taxon>Dikarya</taxon>
        <taxon>Ascomycota</taxon>
        <taxon>Pezizomycotina</taxon>
        <taxon>Leotiomycetes</taxon>
        <taxon>Leotiomycetes incertae sedis</taxon>
        <taxon>Myxotrichaceae</taxon>
        <taxon>Oidiodendron</taxon>
    </lineage>
</organism>
<evidence type="ECO:0000313" key="15">
    <source>
        <dbReference type="EMBL" id="KIM99015.1"/>
    </source>
</evidence>
<dbReference type="InterPro" id="IPR002734">
    <property type="entry name" value="RibDG_C"/>
</dbReference>
<evidence type="ECO:0000256" key="6">
    <source>
        <dbReference type="ARBA" id="ARBA00022619"/>
    </source>
</evidence>
<evidence type="ECO:0000313" key="16">
    <source>
        <dbReference type="Proteomes" id="UP000054321"/>
    </source>
</evidence>
<dbReference type="Proteomes" id="UP000054321">
    <property type="component" value="Unassembled WGS sequence"/>
</dbReference>
<evidence type="ECO:0000256" key="4">
    <source>
        <dbReference type="ARBA" id="ARBA00012851"/>
    </source>
</evidence>
<dbReference type="Gene3D" id="3.40.430.10">
    <property type="entry name" value="Dihydrofolate Reductase, subunit A"/>
    <property type="match status" value="1"/>
</dbReference>
<keyword evidence="7" id="KW-0521">NADP</keyword>
<protein>
    <recommendedName>
        <fullName evidence="5">2,5-diamino-6-ribosylamino-4(3H)-pyrimidinone 5'-phosphate reductase</fullName>
        <ecNumber evidence="4">1.1.1.302</ecNumber>
    </recommendedName>
    <alternativeName>
        <fullName evidence="10">2,5-diamino-6-(5-phospho-D-ribosylamino)pyrimidin-4(3H)-one reductase</fullName>
    </alternativeName>
    <alternativeName>
        <fullName evidence="9">2,5-diamino-6-ribitylamino-4(3H)-pyrimidinone 5'-phosphate synthase</fullName>
    </alternativeName>
</protein>
<evidence type="ECO:0000256" key="12">
    <source>
        <dbReference type="ARBA" id="ARBA00049020"/>
    </source>
</evidence>
<keyword evidence="16" id="KW-1185">Reference proteome</keyword>
<evidence type="ECO:0000256" key="2">
    <source>
        <dbReference type="ARBA" id="ARBA00005104"/>
    </source>
</evidence>
<dbReference type="InterPro" id="IPR024072">
    <property type="entry name" value="DHFR-like_dom_sf"/>
</dbReference>
<gene>
    <name evidence="15" type="ORF">OIDMADRAFT_126787</name>
</gene>
<dbReference type="GO" id="GO:0009231">
    <property type="term" value="P:riboflavin biosynthetic process"/>
    <property type="evidence" value="ECO:0007669"/>
    <property type="project" value="UniProtKB-KW"/>
</dbReference>
<dbReference type="InParanoid" id="A0A0C3GSH8"/>
<dbReference type="OrthoDB" id="5432at2759"/>
<dbReference type="FunCoup" id="A0A0C3GSH8">
    <property type="interactions" value="120"/>
</dbReference>
<evidence type="ECO:0000256" key="1">
    <source>
        <dbReference type="ARBA" id="ARBA00003555"/>
    </source>
</evidence>
<comment type="function">
    <text evidence="1">Catalyzes an early step in riboflavin biosynthesis, the NADPH-dependent reduction of the ribose side chain of 2,5-diamino-6-ribosylamino-4(3H)-pyrimidinone 5'-phosphate, yielding 2,5-diamino-6-ribitylamino-4(3H)-pyrimidinone 5'-phosphate.</text>
</comment>
<evidence type="ECO:0000256" key="11">
    <source>
        <dbReference type="ARBA" id="ARBA00047550"/>
    </source>
</evidence>
<dbReference type="InterPro" id="IPR050765">
    <property type="entry name" value="Riboflavin_Biosynth_HTPR"/>
</dbReference>
<evidence type="ECO:0000256" key="10">
    <source>
        <dbReference type="ARBA" id="ARBA00031630"/>
    </source>
</evidence>
<comment type="similarity">
    <text evidence="3">Belongs to the HTP reductase family.</text>
</comment>
<dbReference type="EC" id="1.1.1.302" evidence="4"/>